<organism evidence="1 2">
    <name type="scientific">Fuerstiella marisgermanici</name>
    <dbReference type="NCBI Taxonomy" id="1891926"/>
    <lineage>
        <taxon>Bacteria</taxon>
        <taxon>Pseudomonadati</taxon>
        <taxon>Planctomycetota</taxon>
        <taxon>Planctomycetia</taxon>
        <taxon>Planctomycetales</taxon>
        <taxon>Planctomycetaceae</taxon>
        <taxon>Fuerstiella</taxon>
    </lineage>
</organism>
<dbReference type="KEGG" id="fmr:Fuma_03376"/>
<accession>A0A1P8WI76</accession>
<keyword evidence="2" id="KW-1185">Reference proteome</keyword>
<protein>
    <submittedName>
        <fullName evidence="1">Uncharacterized protein</fullName>
    </submittedName>
</protein>
<dbReference type="Proteomes" id="UP000187735">
    <property type="component" value="Chromosome"/>
</dbReference>
<dbReference type="STRING" id="1891926.Fuma_03376"/>
<dbReference type="AlphaFoldDB" id="A0A1P8WI76"/>
<proteinExistence type="predicted"/>
<dbReference type="RefSeq" id="WP_077025172.1">
    <property type="nucleotide sequence ID" value="NZ_CP017641.1"/>
</dbReference>
<dbReference type="EMBL" id="CP017641">
    <property type="protein sequence ID" value="APZ93758.1"/>
    <property type="molecule type" value="Genomic_DNA"/>
</dbReference>
<name>A0A1P8WI76_9PLAN</name>
<reference evidence="1 2" key="1">
    <citation type="journal article" date="2016" name="Front. Microbiol.">
        <title>Fuerstia marisgermanicae gen. nov., sp. nov., an Unusual Member of the Phylum Planctomycetes from the German Wadden Sea.</title>
        <authorList>
            <person name="Kohn T."/>
            <person name="Heuer A."/>
            <person name="Jogler M."/>
            <person name="Vollmers J."/>
            <person name="Boedeker C."/>
            <person name="Bunk B."/>
            <person name="Rast P."/>
            <person name="Borchert D."/>
            <person name="Glockner I."/>
            <person name="Freese H.M."/>
            <person name="Klenk H.P."/>
            <person name="Overmann J."/>
            <person name="Kaster A.K."/>
            <person name="Rohde M."/>
            <person name="Wiegand S."/>
            <person name="Jogler C."/>
        </authorList>
    </citation>
    <scope>NUCLEOTIDE SEQUENCE [LARGE SCALE GENOMIC DNA]</scope>
    <source>
        <strain evidence="1 2">NH11</strain>
    </source>
</reference>
<gene>
    <name evidence="1" type="ORF">Fuma_03376</name>
</gene>
<evidence type="ECO:0000313" key="1">
    <source>
        <dbReference type="EMBL" id="APZ93758.1"/>
    </source>
</evidence>
<evidence type="ECO:0000313" key="2">
    <source>
        <dbReference type="Proteomes" id="UP000187735"/>
    </source>
</evidence>
<sequence length="194" mass="21676">MPATSDVVVYQGISMTKWAKTNLLSGMKSPAVRRLSPGTKLYRVADKKRMDNEAGRVDPEAANWWSGQKAFNKMMKYCVEQDSLGRGLGYAAREASAVLFQWSDCDMLVEAYVKKNVKIFYGRGNAQSENFRGTNVTFGGWDDIEQWFIPGMSQRDALGGDRQHTHLSAKGASVIQVYRTSSIRSVLASARSFR</sequence>